<keyword evidence="1" id="KW-0175">Coiled coil</keyword>
<proteinExistence type="predicted"/>
<keyword evidence="3" id="KW-1185">Reference proteome</keyword>
<reference evidence="2" key="1">
    <citation type="submission" date="2022-07" db="EMBL/GenBank/DDBJ databases">
        <title>Sphingomonas sp. nov., a novel bacterium isolated from the north slope of the Mount Everest.</title>
        <authorList>
            <person name="Cui X."/>
            <person name="Liu Y."/>
        </authorList>
    </citation>
    <scope>NUCLEOTIDE SEQUENCE</scope>
    <source>
        <strain evidence="2">S5-59</strain>
    </source>
</reference>
<name>A0ABY5LCN7_9SPHN</name>
<feature type="coiled-coil region" evidence="1">
    <location>
        <begin position="42"/>
        <end position="69"/>
    </location>
</feature>
<organism evidence="2 3">
    <name type="scientific">Sphingomonas qomolangmaensis</name>
    <dbReference type="NCBI Taxonomy" id="2918765"/>
    <lineage>
        <taxon>Bacteria</taxon>
        <taxon>Pseudomonadati</taxon>
        <taxon>Pseudomonadota</taxon>
        <taxon>Alphaproteobacteria</taxon>
        <taxon>Sphingomonadales</taxon>
        <taxon>Sphingomonadaceae</taxon>
        <taxon>Sphingomonas</taxon>
    </lineage>
</organism>
<accession>A0ABY5LCN7</accession>
<evidence type="ECO:0000256" key="1">
    <source>
        <dbReference type="SAM" id="Coils"/>
    </source>
</evidence>
<dbReference type="RefSeq" id="WP_256507287.1">
    <property type="nucleotide sequence ID" value="NZ_CP101740.1"/>
</dbReference>
<protein>
    <recommendedName>
        <fullName evidence="4">V-type ATP synthase subunit E</fullName>
    </recommendedName>
</protein>
<gene>
    <name evidence="2" type="ORF">NMP03_04255</name>
</gene>
<evidence type="ECO:0000313" key="2">
    <source>
        <dbReference type="EMBL" id="UUL83448.1"/>
    </source>
</evidence>
<evidence type="ECO:0000313" key="3">
    <source>
        <dbReference type="Proteomes" id="UP001058533"/>
    </source>
</evidence>
<dbReference type="EMBL" id="CP101740">
    <property type="protein sequence ID" value="UUL83448.1"/>
    <property type="molecule type" value="Genomic_DNA"/>
</dbReference>
<dbReference type="Proteomes" id="UP001058533">
    <property type="component" value="Chromosome"/>
</dbReference>
<evidence type="ECO:0008006" key="4">
    <source>
        <dbReference type="Google" id="ProtNLM"/>
    </source>
</evidence>
<sequence>MNALTELNTRLQIARGALGGAKSRLNKQVLADLEGRGDGEALRRARHDVDEAETTIQELEQAREPATKLVLEAQEAAKLARRAGAAQAVAKALSVRQAAAEQIDQAFASIKQGIETIARSDIEIAEAAYEHLAHPDAFRQQERRENLTRQLGREHHVRWMLGAVYESGIRDATLANYATSARGVKLGDIVDHAGLRRFLSEALPELKDLSDVS</sequence>